<sequence>MIRLENLSKSFPDGDLFNNVNVSIKRGMRIGLIGPNGSGKTTLLRIMLGKDSPDSGNVHVDKSTTIGYLAQDIVAGTGRSILEEVLVAYPEVRELEGKMLALSEAISKDHNNMDLVNKLGDAQHRFEALGGWNLEDKAKKILSGLGFADEKFTEPMDVFSGGWRMRVALASILIQQPDILFLDEPTNHLDLEATIWLESFLANWKGGMVMISHDRAFLDRSINNILEIDLKKITLYHGNYTKYTEEKALRIEQHRNAFRNQQKQIKDTERFIERFRSKNTKATQVQSRVKMLDKLEKIEAPTKQNHSMNLRLPQPSRSLLNVASCRNVTKHYGDIEVFNNLDMVVERGQKIGLVGHNGAGKSTLLKMLAGVESVTSGAVRIGSSVVSAYYAQHQLEILNPNETVFESIQKVSQGWSETEMRTYLGSFMFSGDEIEKYVKVLSGGEKARVALARMLVQPSHLLLLDEPTNHLDMMTRNVVERALVQFSGSIVCISHDRHFLNNVTNLTCEVGNGGIRLFEGNYEYYEWKKQDEKQSKSERSKVKVEPKGKSDYKERKKIRNRLTWIEKRFTTIDKEIKIERALTKNPDHVDDYEMLERTLKNMNTLEQEYLDLMEEQ</sequence>
<keyword evidence="3" id="KW-0067">ATP-binding</keyword>
<accession>A0A382CV00</accession>
<gene>
    <name evidence="5" type="ORF">METZ01_LOCUS182759</name>
</gene>
<evidence type="ECO:0000259" key="4">
    <source>
        <dbReference type="PROSITE" id="PS50893"/>
    </source>
</evidence>
<dbReference type="InterPro" id="IPR027417">
    <property type="entry name" value="P-loop_NTPase"/>
</dbReference>
<dbReference type="GO" id="GO:0016887">
    <property type="term" value="F:ATP hydrolysis activity"/>
    <property type="evidence" value="ECO:0007669"/>
    <property type="project" value="InterPro"/>
</dbReference>
<dbReference type="EMBL" id="UINC01036244">
    <property type="protein sequence ID" value="SVB29905.1"/>
    <property type="molecule type" value="Genomic_DNA"/>
</dbReference>
<evidence type="ECO:0000256" key="3">
    <source>
        <dbReference type="ARBA" id="ARBA00022840"/>
    </source>
</evidence>
<dbReference type="PANTHER" id="PTHR42855:SF2">
    <property type="entry name" value="DRUG RESISTANCE ABC TRANSPORTER,ATP-BINDING PROTEIN"/>
    <property type="match status" value="1"/>
</dbReference>
<dbReference type="PROSITE" id="PS00211">
    <property type="entry name" value="ABC_TRANSPORTER_1"/>
    <property type="match status" value="2"/>
</dbReference>
<dbReference type="InterPro" id="IPR003439">
    <property type="entry name" value="ABC_transporter-like_ATP-bd"/>
</dbReference>
<reference evidence="5" key="1">
    <citation type="submission" date="2018-05" db="EMBL/GenBank/DDBJ databases">
        <authorList>
            <person name="Lanie J.A."/>
            <person name="Ng W.-L."/>
            <person name="Kazmierczak K.M."/>
            <person name="Andrzejewski T.M."/>
            <person name="Davidsen T.M."/>
            <person name="Wayne K.J."/>
            <person name="Tettelin H."/>
            <person name="Glass J.I."/>
            <person name="Rusch D."/>
            <person name="Podicherti R."/>
            <person name="Tsui H.-C.T."/>
            <person name="Winkler M.E."/>
        </authorList>
    </citation>
    <scope>NUCLEOTIDE SEQUENCE</scope>
</reference>
<dbReference type="FunFam" id="3.40.50.300:FF:000011">
    <property type="entry name" value="Putative ABC transporter ATP-binding component"/>
    <property type="match status" value="1"/>
</dbReference>
<dbReference type="AlphaFoldDB" id="A0A382CV00"/>
<dbReference type="Gene3D" id="3.40.50.300">
    <property type="entry name" value="P-loop containing nucleotide triphosphate hydrolases"/>
    <property type="match status" value="2"/>
</dbReference>
<dbReference type="FunFam" id="3.40.50.300:FF:000309">
    <property type="entry name" value="ABC transporter ATP-binding protein"/>
    <property type="match status" value="1"/>
</dbReference>
<evidence type="ECO:0000313" key="5">
    <source>
        <dbReference type="EMBL" id="SVB29905.1"/>
    </source>
</evidence>
<dbReference type="SMART" id="SM00382">
    <property type="entry name" value="AAA"/>
    <property type="match status" value="2"/>
</dbReference>
<dbReference type="PROSITE" id="PS50893">
    <property type="entry name" value="ABC_TRANSPORTER_2"/>
    <property type="match status" value="2"/>
</dbReference>
<dbReference type="GO" id="GO:0003676">
    <property type="term" value="F:nucleic acid binding"/>
    <property type="evidence" value="ECO:0007669"/>
    <property type="project" value="UniProtKB-ARBA"/>
</dbReference>
<dbReference type="InterPro" id="IPR032781">
    <property type="entry name" value="ABC_tran_Xtn"/>
</dbReference>
<dbReference type="InterPro" id="IPR003593">
    <property type="entry name" value="AAA+_ATPase"/>
</dbReference>
<dbReference type="CDD" id="cd03221">
    <property type="entry name" value="ABCF_EF-3"/>
    <property type="match status" value="2"/>
</dbReference>
<dbReference type="Pfam" id="PF12848">
    <property type="entry name" value="ABC_tran_Xtn"/>
    <property type="match status" value="1"/>
</dbReference>
<keyword evidence="1" id="KW-0677">Repeat</keyword>
<name>A0A382CV00_9ZZZZ</name>
<dbReference type="GO" id="GO:0005524">
    <property type="term" value="F:ATP binding"/>
    <property type="evidence" value="ECO:0007669"/>
    <property type="project" value="UniProtKB-KW"/>
</dbReference>
<feature type="non-terminal residue" evidence="5">
    <location>
        <position position="616"/>
    </location>
</feature>
<protein>
    <recommendedName>
        <fullName evidence="4">ABC transporter domain-containing protein</fullName>
    </recommendedName>
</protein>
<evidence type="ECO:0000256" key="1">
    <source>
        <dbReference type="ARBA" id="ARBA00022737"/>
    </source>
</evidence>
<organism evidence="5">
    <name type="scientific">marine metagenome</name>
    <dbReference type="NCBI Taxonomy" id="408172"/>
    <lineage>
        <taxon>unclassified sequences</taxon>
        <taxon>metagenomes</taxon>
        <taxon>ecological metagenomes</taxon>
    </lineage>
</organism>
<evidence type="ECO:0000256" key="2">
    <source>
        <dbReference type="ARBA" id="ARBA00022741"/>
    </source>
</evidence>
<proteinExistence type="predicted"/>
<dbReference type="PANTHER" id="PTHR42855">
    <property type="entry name" value="ABC TRANSPORTER ATP-BINDING SUBUNIT"/>
    <property type="match status" value="1"/>
</dbReference>
<dbReference type="Pfam" id="PF00005">
    <property type="entry name" value="ABC_tran"/>
    <property type="match status" value="2"/>
</dbReference>
<dbReference type="InterPro" id="IPR017871">
    <property type="entry name" value="ABC_transporter-like_CS"/>
</dbReference>
<feature type="domain" description="ABC transporter" evidence="4">
    <location>
        <begin position="323"/>
        <end position="537"/>
    </location>
</feature>
<dbReference type="InterPro" id="IPR051309">
    <property type="entry name" value="ABCF_ATPase"/>
</dbReference>
<feature type="domain" description="ABC transporter" evidence="4">
    <location>
        <begin position="2"/>
        <end position="255"/>
    </location>
</feature>
<keyword evidence="2" id="KW-0547">Nucleotide-binding</keyword>
<dbReference type="SUPFAM" id="SSF52540">
    <property type="entry name" value="P-loop containing nucleoside triphosphate hydrolases"/>
    <property type="match status" value="2"/>
</dbReference>